<dbReference type="SUPFAM" id="SSF81301">
    <property type="entry name" value="Nucleotidyltransferase"/>
    <property type="match status" value="1"/>
</dbReference>
<organism evidence="1 2">
    <name type="scientific">Neolentinus lepideus HHB14362 ss-1</name>
    <dbReference type="NCBI Taxonomy" id="1314782"/>
    <lineage>
        <taxon>Eukaryota</taxon>
        <taxon>Fungi</taxon>
        <taxon>Dikarya</taxon>
        <taxon>Basidiomycota</taxon>
        <taxon>Agaricomycotina</taxon>
        <taxon>Agaricomycetes</taxon>
        <taxon>Gloeophyllales</taxon>
        <taxon>Gloeophyllaceae</taxon>
        <taxon>Neolentinus</taxon>
    </lineage>
</organism>
<dbReference type="AlphaFoldDB" id="A0A165MMR9"/>
<keyword evidence="2" id="KW-1185">Reference proteome</keyword>
<dbReference type="Proteomes" id="UP000076761">
    <property type="component" value="Unassembled WGS sequence"/>
</dbReference>
<evidence type="ECO:0000313" key="1">
    <source>
        <dbReference type="EMBL" id="KZT18540.1"/>
    </source>
</evidence>
<protein>
    <submittedName>
        <fullName evidence="1">Uncharacterized protein</fullName>
    </submittedName>
</protein>
<dbReference type="EMBL" id="KV425673">
    <property type="protein sequence ID" value="KZT18540.1"/>
    <property type="molecule type" value="Genomic_DNA"/>
</dbReference>
<dbReference type="Gene3D" id="3.30.460.40">
    <property type="match status" value="1"/>
</dbReference>
<accession>A0A165MMR9</accession>
<gene>
    <name evidence="1" type="ORF">NEOLEDRAFT_1079861</name>
</gene>
<evidence type="ECO:0000313" key="2">
    <source>
        <dbReference type="Proteomes" id="UP000076761"/>
    </source>
</evidence>
<name>A0A165MMR9_9AGAM</name>
<sequence>MPNHSKPTVKEIRSVARTATRILKDEHLNCCVFGSLACNLYGTNRRPNDVDLVVMAGPYDLEQLKELLTIADRRFYLIPSQNPEAKYKVLYFRLRGRKRSCKVDILRPRIMTIPAIPRRRIEDIEGIPVMPISALLLMKLKGWSDSKVSKRTDALYKERNAVADINDLLAIAKERNLWMPSETWLPKTFQRRAVNRVQAYVNEVKGTDMFWDAIGYEV</sequence>
<reference evidence="1 2" key="1">
    <citation type="journal article" date="2016" name="Mol. Biol. Evol.">
        <title>Comparative Genomics of Early-Diverging Mushroom-Forming Fungi Provides Insights into the Origins of Lignocellulose Decay Capabilities.</title>
        <authorList>
            <person name="Nagy L.G."/>
            <person name="Riley R."/>
            <person name="Tritt A."/>
            <person name="Adam C."/>
            <person name="Daum C."/>
            <person name="Floudas D."/>
            <person name="Sun H."/>
            <person name="Yadav J.S."/>
            <person name="Pangilinan J."/>
            <person name="Larsson K.H."/>
            <person name="Matsuura K."/>
            <person name="Barry K."/>
            <person name="Labutti K."/>
            <person name="Kuo R."/>
            <person name="Ohm R.A."/>
            <person name="Bhattacharya S.S."/>
            <person name="Shirouzu T."/>
            <person name="Yoshinaga Y."/>
            <person name="Martin F.M."/>
            <person name="Grigoriev I.V."/>
            <person name="Hibbett D.S."/>
        </authorList>
    </citation>
    <scope>NUCLEOTIDE SEQUENCE [LARGE SCALE GENOMIC DNA]</scope>
    <source>
        <strain evidence="1 2">HHB14362 ss-1</strain>
    </source>
</reference>
<dbReference type="InterPro" id="IPR043519">
    <property type="entry name" value="NT_sf"/>
</dbReference>
<proteinExistence type="predicted"/>
<dbReference type="InParanoid" id="A0A165MMR9"/>
<dbReference type="OrthoDB" id="3133286at2759"/>